<name>A0A5D0EJZ9_AGGAC</name>
<dbReference type="Proteomes" id="UP000323012">
    <property type="component" value="Unassembled WGS sequence"/>
</dbReference>
<dbReference type="PIRSF" id="PIRSF004690">
    <property type="entry name" value="DmsD"/>
    <property type="match status" value="1"/>
</dbReference>
<dbReference type="AlphaFoldDB" id="A0A5D0EJZ9"/>
<comment type="function">
    <text evidence="2">Required for biogenesis/assembly of DMSO reductase, but not for the interaction of the DmsA signal peptide with the Tat system. May be part of a chaperone cascade complex that facilitates a folding-maturation pathway for the substrate protein.</text>
</comment>
<dbReference type="OrthoDB" id="3174863at2"/>
<dbReference type="Pfam" id="PF02613">
    <property type="entry name" value="Nitrate_red_del"/>
    <property type="match status" value="1"/>
</dbReference>
<dbReference type="SUPFAM" id="SSF89155">
    <property type="entry name" value="TorD-like"/>
    <property type="match status" value="1"/>
</dbReference>
<dbReference type="KEGG" id="aact:ACT75_06715"/>
<dbReference type="InterPro" id="IPR050289">
    <property type="entry name" value="TorD/DmsD_chaperones"/>
</dbReference>
<dbReference type="EMBL" id="PCGW01000015">
    <property type="protein sequence ID" value="PHO20184.1"/>
    <property type="molecule type" value="Genomic_DNA"/>
</dbReference>
<dbReference type="InterPro" id="IPR026269">
    <property type="entry name" value="DmsD-type"/>
</dbReference>
<dbReference type="Proteomes" id="UP000072236">
    <property type="component" value="Chromosome"/>
</dbReference>
<reference evidence="3 6" key="1">
    <citation type="submission" date="2015-10" db="EMBL/GenBank/DDBJ databases">
        <title>Tn-seq of a polymicrobial infection.</title>
        <authorList>
            <person name="Stacy A."/>
            <person name="Rumbaugh K.P."/>
            <person name="Whiteley M."/>
        </authorList>
    </citation>
    <scope>NUCLEOTIDE SEQUENCE [LARGE SCALE GENOMIC DNA]</scope>
    <source>
        <strain evidence="3 6">624</strain>
    </source>
</reference>
<evidence type="ECO:0000313" key="7">
    <source>
        <dbReference type="Proteomes" id="UP000226080"/>
    </source>
</evidence>
<dbReference type="Gene3D" id="1.10.3480.10">
    <property type="entry name" value="TorD-like"/>
    <property type="match status" value="1"/>
</dbReference>
<dbReference type="Proteomes" id="UP000226080">
    <property type="component" value="Unassembled WGS sequence"/>
</dbReference>
<dbReference type="PANTHER" id="PTHR34227">
    <property type="entry name" value="CHAPERONE PROTEIN YCDY"/>
    <property type="match status" value="1"/>
</dbReference>
<evidence type="ECO:0000313" key="6">
    <source>
        <dbReference type="Proteomes" id="UP000072236"/>
    </source>
</evidence>
<evidence type="ECO:0000313" key="8">
    <source>
        <dbReference type="Proteomes" id="UP000323012"/>
    </source>
</evidence>
<dbReference type="EMBL" id="VSED01000015">
    <property type="protein sequence ID" value="TYA38857.1"/>
    <property type="molecule type" value="Genomic_DNA"/>
</dbReference>
<dbReference type="InterPro" id="IPR036411">
    <property type="entry name" value="TorD-like_sf"/>
</dbReference>
<organism evidence="5 8">
    <name type="scientific">Aggregatibacter actinomycetemcomitans</name>
    <name type="common">Actinobacillus actinomycetemcomitans</name>
    <name type="synonym">Haemophilus actinomycetemcomitans</name>
    <dbReference type="NCBI Taxonomy" id="714"/>
    <lineage>
        <taxon>Bacteria</taxon>
        <taxon>Pseudomonadati</taxon>
        <taxon>Pseudomonadota</taxon>
        <taxon>Gammaproteobacteria</taxon>
        <taxon>Pasteurellales</taxon>
        <taxon>Pasteurellaceae</taxon>
        <taxon>Aggregatibacter</taxon>
    </lineage>
</organism>
<evidence type="ECO:0000313" key="5">
    <source>
        <dbReference type="EMBL" id="TYA38857.1"/>
    </source>
</evidence>
<evidence type="ECO:0000256" key="2">
    <source>
        <dbReference type="HAMAP-Rule" id="MF_00940"/>
    </source>
</evidence>
<dbReference type="GO" id="GO:0005048">
    <property type="term" value="F:signal sequence binding"/>
    <property type="evidence" value="ECO:0007669"/>
    <property type="project" value="InterPro"/>
</dbReference>
<evidence type="ECO:0000256" key="1">
    <source>
        <dbReference type="ARBA" id="ARBA00023186"/>
    </source>
</evidence>
<dbReference type="NCBIfam" id="NF008632">
    <property type="entry name" value="PRK11621.1"/>
    <property type="match status" value="1"/>
</dbReference>
<dbReference type="EMBL" id="CP012959">
    <property type="protein sequence ID" value="AMQ94249.1"/>
    <property type="molecule type" value="Genomic_DNA"/>
</dbReference>
<sequence>MDNKLMQWISTTGRLLGAAFYYAPDDARVAPVLHFFERENWQQEWAPFVDEKTLEKTTALFAEGLQQPLAEQYQALFIGPNALPAPPWGSVYLDPESVIFGSSLLELRAFMQRHQIAFQSHQNEPEDHLGLMLMLAAYLAENQPHLMREFLSHHFLTWAPHCLQLLAALEDFPFYRGLALLTLATLKQWQQTLNLEVPTVRFYR</sequence>
<evidence type="ECO:0000313" key="4">
    <source>
        <dbReference type="EMBL" id="PHO20184.1"/>
    </source>
</evidence>
<dbReference type="SMR" id="A0A5D0EJZ9"/>
<dbReference type="PANTHER" id="PTHR34227:SF13">
    <property type="entry name" value="TAT PROOFREADING CHAPERONE DMSD-RELATED"/>
    <property type="match status" value="1"/>
</dbReference>
<protein>
    <recommendedName>
        <fullName evidence="2">Probable Tat proofreading chaperone DmsD</fullName>
    </recommendedName>
    <alternativeName>
        <fullName evidence="2">DMSO reductase maturation protein</fullName>
    </alternativeName>
    <alternativeName>
        <fullName evidence="2">Twin-arginine leader-binding protein DmsD</fullName>
    </alternativeName>
</protein>
<dbReference type="InterPro" id="IPR028611">
    <property type="entry name" value="DmsD_chaperone"/>
</dbReference>
<dbReference type="HAMAP" id="MF_00940">
    <property type="entry name" value="DmsD_chaperone"/>
    <property type="match status" value="1"/>
</dbReference>
<keyword evidence="1 2" id="KW-0143">Chaperone</keyword>
<reference evidence="5 8" key="3">
    <citation type="submission" date="2019-08" db="EMBL/GenBank/DDBJ databases">
        <title>Whole genome sequencing of Aggregatibacter actinomycetemcomitans cultured from blood stream infections in Denmark reveals a novel phylogenetic lineage expressing serotype a membrane O polysaccharide.</title>
        <authorList>
            <person name="Nedergaard S."/>
            <person name="Kobel C.M."/>
            <person name="Nielsen M.B."/>
            <person name="Moeller R.T."/>
            <person name="Jensen A.B."/>
            <person name="Noerskov-Lauritsen N."/>
        </authorList>
    </citation>
    <scope>NUCLEOTIDE SEQUENCE [LARGE SCALE GENOMIC DNA]</scope>
    <source>
        <strain evidence="5 8">PN_563</strain>
    </source>
</reference>
<comment type="similarity">
    <text evidence="2">Belongs to the TorD/DmsD family. DmsD subfamily.</text>
</comment>
<dbReference type="InterPro" id="IPR020945">
    <property type="entry name" value="DMSO/NO3_reduct_chaperone"/>
</dbReference>
<evidence type="ECO:0000313" key="3">
    <source>
        <dbReference type="EMBL" id="AMQ94249.1"/>
    </source>
</evidence>
<keyword evidence="7" id="KW-1185">Reference proteome</keyword>
<reference evidence="4 7" key="2">
    <citation type="submission" date="2017-10" db="EMBL/GenBank/DDBJ databases">
        <title>Draft genome sequences of Aggregatibacter actinomycetemcomitans strains 310a and 310b.</title>
        <authorList>
            <person name="May A.C."/>
            <person name="Ohta H."/>
            <person name="Maeda H."/>
            <person name="Kokeguchi S."/>
            <person name="Cugini C."/>
        </authorList>
    </citation>
    <scope>NUCLEOTIDE SEQUENCE [LARGE SCALE GENOMIC DNA]</scope>
    <source>
        <strain evidence="4 7">310b</strain>
    </source>
</reference>
<proteinExistence type="inferred from homology"/>
<dbReference type="RefSeq" id="WP_005548990.1">
    <property type="nucleotide sequence ID" value="NZ_CP012959.1"/>
</dbReference>
<accession>A0A5D0EJZ9</accession>
<gene>
    <name evidence="2 5" type="primary">dmsD</name>
    <name evidence="3" type="ORF">ACT75_06715</name>
    <name evidence="4" type="ORF">CQR80_08130</name>
    <name evidence="5" type="ORF">FXB79_06695</name>
</gene>